<gene>
    <name evidence="2" type="ORF">Tdes44962_MAKER00185</name>
</gene>
<evidence type="ECO:0000256" key="1">
    <source>
        <dbReference type="SAM" id="MobiDB-lite"/>
    </source>
</evidence>
<dbReference type="Proteomes" id="UP001138500">
    <property type="component" value="Unassembled WGS sequence"/>
</dbReference>
<evidence type="ECO:0000313" key="2">
    <source>
        <dbReference type="EMBL" id="KAH9832705.1"/>
    </source>
</evidence>
<protein>
    <submittedName>
        <fullName evidence="2">Uncharacterized protein</fullName>
    </submittedName>
</protein>
<comment type="caution">
    <text evidence="2">The sequence shown here is derived from an EMBL/GenBank/DDBJ whole genome shotgun (WGS) entry which is preliminary data.</text>
</comment>
<accession>A0A9W7SV03</accession>
<feature type="compositionally biased region" description="Low complexity" evidence="1">
    <location>
        <begin position="11"/>
        <end position="34"/>
    </location>
</feature>
<reference evidence="2 3" key="2">
    <citation type="journal article" date="2021" name="Curr. Genet.">
        <title>Genetic response to nitrogen starvation in the aggressive Eucalyptus foliar pathogen Teratosphaeria destructans.</title>
        <authorList>
            <person name="Havenga M."/>
            <person name="Wingfield B.D."/>
            <person name="Wingfield M.J."/>
            <person name="Dreyer L.L."/>
            <person name="Roets F."/>
            <person name="Aylward J."/>
        </authorList>
    </citation>
    <scope>NUCLEOTIDE SEQUENCE [LARGE SCALE GENOMIC DNA]</scope>
    <source>
        <strain evidence="2">CMW44962</strain>
    </source>
</reference>
<feature type="compositionally biased region" description="Basic and acidic residues" evidence="1">
    <location>
        <begin position="39"/>
        <end position="51"/>
    </location>
</feature>
<feature type="region of interest" description="Disordered" evidence="1">
    <location>
        <begin position="1"/>
        <end position="77"/>
    </location>
</feature>
<evidence type="ECO:0000313" key="3">
    <source>
        <dbReference type="Proteomes" id="UP001138500"/>
    </source>
</evidence>
<organism evidence="2 3">
    <name type="scientific">Teratosphaeria destructans</name>
    <dbReference type="NCBI Taxonomy" id="418781"/>
    <lineage>
        <taxon>Eukaryota</taxon>
        <taxon>Fungi</taxon>
        <taxon>Dikarya</taxon>
        <taxon>Ascomycota</taxon>
        <taxon>Pezizomycotina</taxon>
        <taxon>Dothideomycetes</taxon>
        <taxon>Dothideomycetidae</taxon>
        <taxon>Mycosphaerellales</taxon>
        <taxon>Teratosphaeriaceae</taxon>
        <taxon>Teratosphaeria</taxon>
    </lineage>
</organism>
<name>A0A9W7SV03_9PEZI</name>
<dbReference type="EMBL" id="RIBY02001112">
    <property type="protein sequence ID" value="KAH9832705.1"/>
    <property type="molecule type" value="Genomic_DNA"/>
</dbReference>
<proteinExistence type="predicted"/>
<reference evidence="2 3" key="1">
    <citation type="journal article" date="2018" name="IMA Fungus">
        <title>IMA Genome-F 10: Nine draft genome sequences of Claviceps purpurea s.lat., including C. arundinis, C. humidiphila, and C. cf. spartinae, pseudomolecules for the pitch canker pathogen Fusarium circinatum, draft genome of Davidsoniella eucalypti, Grosmannia galeiformis, Quambalaria eucalypti, and Teratosphaeria destructans.</title>
        <authorList>
            <person name="Wingfield B.D."/>
            <person name="Liu M."/>
            <person name="Nguyen H.D."/>
            <person name="Lane F.A."/>
            <person name="Morgan S.W."/>
            <person name="De Vos L."/>
            <person name="Wilken P.M."/>
            <person name="Duong T.A."/>
            <person name="Aylward J."/>
            <person name="Coetzee M.P."/>
            <person name="Dadej K."/>
            <person name="De Beer Z.W."/>
            <person name="Findlay W."/>
            <person name="Havenga M."/>
            <person name="Kolarik M."/>
            <person name="Menzies J.G."/>
            <person name="Naidoo K."/>
            <person name="Pochopski O."/>
            <person name="Shoukouhi P."/>
            <person name="Santana Q.C."/>
            <person name="Seifert K.A."/>
            <person name="Soal N."/>
            <person name="Steenkamp E.T."/>
            <person name="Tatham C.T."/>
            <person name="van der Nest M.A."/>
            <person name="Wingfield M.J."/>
        </authorList>
    </citation>
    <scope>NUCLEOTIDE SEQUENCE [LARGE SCALE GENOMIC DNA]</scope>
    <source>
        <strain evidence="2">CMW44962</strain>
    </source>
</reference>
<sequence>MQFSLNPRRVSSTSTHSSQNSSTSSLEETLNATTLPLAPREDGYKLPEKTRQARMLAKCKQQHKQPAKHASQQSTSG</sequence>
<keyword evidence="3" id="KW-1185">Reference proteome</keyword>
<dbReference type="AlphaFoldDB" id="A0A9W7SV03"/>